<reference evidence="5" key="1">
    <citation type="submission" date="2025-08" db="UniProtKB">
        <authorList>
            <consortium name="RefSeq"/>
        </authorList>
    </citation>
    <scope>IDENTIFICATION</scope>
</reference>
<accession>A0A1S3AM01</accession>
<dbReference type="FunCoup" id="A0A1S3AM01">
    <property type="interactions" value="45"/>
</dbReference>
<dbReference type="CTD" id="284382"/>
<proteinExistence type="inferred from homology"/>
<dbReference type="RefSeq" id="XP_007537309.1">
    <property type="nucleotide sequence ID" value="XM_007537247.2"/>
</dbReference>
<keyword evidence="4" id="KW-1185">Reference proteome</keyword>
<dbReference type="InParanoid" id="A0A1S3AM01"/>
<dbReference type="Gene3D" id="3.30.420.40">
    <property type="match status" value="2"/>
</dbReference>
<evidence type="ECO:0000313" key="5">
    <source>
        <dbReference type="RefSeq" id="XP_007537309.1"/>
    </source>
</evidence>
<gene>
    <name evidence="5" type="primary">ACTL9</name>
</gene>
<dbReference type="eggNOG" id="KOG0676">
    <property type="taxonomic scope" value="Eukaryota"/>
</dbReference>
<dbReference type="Proteomes" id="UP001652624">
    <property type="component" value="Chromosome 23"/>
</dbReference>
<comment type="similarity">
    <text evidence="1 2">Belongs to the actin family.</text>
</comment>
<dbReference type="OrthoDB" id="9932367at2759"/>
<dbReference type="Pfam" id="PF00022">
    <property type="entry name" value="Actin"/>
    <property type="match status" value="2"/>
</dbReference>
<dbReference type="InterPro" id="IPR004000">
    <property type="entry name" value="Actin"/>
</dbReference>
<dbReference type="GeneID" id="103126347"/>
<name>A0A1S3AM01_ERIEU</name>
<dbReference type="AlphaFoldDB" id="A0A1S3AM01"/>
<dbReference type="PANTHER" id="PTHR11937">
    <property type="entry name" value="ACTIN"/>
    <property type="match status" value="1"/>
</dbReference>
<organism evidence="4 5">
    <name type="scientific">Erinaceus europaeus</name>
    <name type="common">Western European hedgehog</name>
    <dbReference type="NCBI Taxonomy" id="9365"/>
    <lineage>
        <taxon>Eukaryota</taxon>
        <taxon>Metazoa</taxon>
        <taxon>Chordata</taxon>
        <taxon>Craniata</taxon>
        <taxon>Vertebrata</taxon>
        <taxon>Euteleostomi</taxon>
        <taxon>Mammalia</taxon>
        <taxon>Eutheria</taxon>
        <taxon>Laurasiatheria</taxon>
        <taxon>Eulipotyphla</taxon>
        <taxon>Erinaceidae</taxon>
        <taxon>Erinaceinae</taxon>
        <taxon>Erinaceus</taxon>
    </lineage>
</organism>
<evidence type="ECO:0000256" key="2">
    <source>
        <dbReference type="RuleBase" id="RU000487"/>
    </source>
</evidence>
<dbReference type="Gene3D" id="3.90.640.10">
    <property type="entry name" value="Actin, Chain A, domain 4"/>
    <property type="match status" value="1"/>
</dbReference>
<dbReference type="SMART" id="SM00268">
    <property type="entry name" value="ACTIN"/>
    <property type="match status" value="1"/>
</dbReference>
<sequence>MASSQPIPSAPGHPQPPPVNPMCVLSRSSPSSGAESLLSPMGAAVVVDMGSGTCKVGFSGQARPLYTVDTLVGWQPGRPAVDTLVGEAARAQPDVTLVQPVRHGIVVEWEAAELLWRHLLEHDLRVGSGAHPLLFSDPPFSPATNREQLVEVVFEGLGAPAMFVASQAVLSVYAHGRVSGLVVDVGHGVTSTCPVVQGTGLPRCTERLDLAGAHLTAYLAEVLQGAGLSLGHHDLTTVEALKHSFCYVAPQAPRVRAPPEEAQPRTLRLPDGRKVTLQARGLFQCPELLFEPPEVPGLKPVGVPAMAQRSLQGVPPNARPEVARHILLCGGSSLFPGFEGRFRTELLRRLPPGTPPVEVVAQPARHLSVWLGGSILASLRAFQTCWVLRAQYEEQGPHIVYSKCY</sequence>
<feature type="compositionally biased region" description="Pro residues" evidence="3">
    <location>
        <begin position="8"/>
        <end position="20"/>
    </location>
</feature>
<protein>
    <submittedName>
        <fullName evidence="5">Actin-like protein 9</fullName>
    </submittedName>
</protein>
<dbReference type="InterPro" id="IPR043129">
    <property type="entry name" value="ATPase_NBD"/>
</dbReference>
<evidence type="ECO:0000313" key="4">
    <source>
        <dbReference type="Proteomes" id="UP001652624"/>
    </source>
</evidence>
<evidence type="ECO:0000256" key="1">
    <source>
        <dbReference type="ARBA" id="ARBA00006752"/>
    </source>
</evidence>
<dbReference type="FunFam" id="3.30.420.40:FF:000050">
    <property type="entry name" value="Actin, alpha skeletal muscle"/>
    <property type="match status" value="1"/>
</dbReference>
<dbReference type="SUPFAM" id="SSF53067">
    <property type="entry name" value="Actin-like ATPase domain"/>
    <property type="match status" value="2"/>
</dbReference>
<evidence type="ECO:0000256" key="3">
    <source>
        <dbReference type="SAM" id="MobiDB-lite"/>
    </source>
</evidence>
<dbReference type="PRINTS" id="PR00190">
    <property type="entry name" value="ACTIN"/>
</dbReference>
<feature type="region of interest" description="Disordered" evidence="3">
    <location>
        <begin position="1"/>
        <end position="21"/>
    </location>
</feature>